<dbReference type="EMBL" id="VEVO01000012">
    <property type="protein sequence ID" value="KAF0033926.1"/>
    <property type="molecule type" value="Genomic_DNA"/>
</dbReference>
<sequence>MFKKGSLDVSAPNYGETPYETEHQVCRGDREEDLVKKTNRSEPVKSQTSCVSVGPDVVHAESWKSVCLIYGQPYEPN</sequence>
<comment type="caution">
    <text evidence="2">The sequence shown here is derived from an EMBL/GenBank/DDBJ whole genome shotgun (WGS) entry which is preliminary data.</text>
</comment>
<dbReference type="Proteomes" id="UP000438429">
    <property type="component" value="Unassembled WGS sequence"/>
</dbReference>
<dbReference type="AlphaFoldDB" id="A0A6A4SFJ8"/>
<organism evidence="2 3">
    <name type="scientific">Scophthalmus maximus</name>
    <name type="common">Turbot</name>
    <name type="synonym">Psetta maxima</name>
    <dbReference type="NCBI Taxonomy" id="52904"/>
    <lineage>
        <taxon>Eukaryota</taxon>
        <taxon>Metazoa</taxon>
        <taxon>Chordata</taxon>
        <taxon>Craniata</taxon>
        <taxon>Vertebrata</taxon>
        <taxon>Euteleostomi</taxon>
        <taxon>Actinopterygii</taxon>
        <taxon>Neopterygii</taxon>
        <taxon>Teleostei</taxon>
        <taxon>Neoteleostei</taxon>
        <taxon>Acanthomorphata</taxon>
        <taxon>Carangaria</taxon>
        <taxon>Pleuronectiformes</taxon>
        <taxon>Pleuronectoidei</taxon>
        <taxon>Scophthalmidae</taxon>
        <taxon>Scophthalmus</taxon>
    </lineage>
</organism>
<name>A0A6A4SFJ8_SCOMX</name>
<evidence type="ECO:0000313" key="2">
    <source>
        <dbReference type="EMBL" id="KAF0033926.1"/>
    </source>
</evidence>
<gene>
    <name evidence="2" type="ORF">F2P81_013992</name>
</gene>
<protein>
    <submittedName>
        <fullName evidence="2">Uncharacterized protein</fullName>
    </submittedName>
</protein>
<feature type="region of interest" description="Disordered" evidence="1">
    <location>
        <begin position="1"/>
        <end position="25"/>
    </location>
</feature>
<accession>A0A6A4SFJ8</accession>
<evidence type="ECO:0000256" key="1">
    <source>
        <dbReference type="SAM" id="MobiDB-lite"/>
    </source>
</evidence>
<reference evidence="2 3" key="1">
    <citation type="submission" date="2019-06" db="EMBL/GenBank/DDBJ databases">
        <title>Draft genomes of female and male turbot (Scophthalmus maximus).</title>
        <authorList>
            <person name="Xu H."/>
            <person name="Xu X.-W."/>
            <person name="Shao C."/>
            <person name="Chen S."/>
        </authorList>
    </citation>
    <scope>NUCLEOTIDE SEQUENCE [LARGE SCALE GENOMIC DNA]</scope>
    <source>
        <strain evidence="2">Ysfricsl-2016a</strain>
        <tissue evidence="2">Blood</tissue>
    </source>
</reference>
<proteinExistence type="predicted"/>
<evidence type="ECO:0000313" key="3">
    <source>
        <dbReference type="Proteomes" id="UP000438429"/>
    </source>
</evidence>